<dbReference type="AlphaFoldDB" id="A0A699UF99"/>
<keyword evidence="5" id="KW-0786">Thiamine pyrophosphate</keyword>
<evidence type="ECO:0000256" key="1">
    <source>
        <dbReference type="ARBA" id="ARBA00001964"/>
    </source>
</evidence>
<organism evidence="6">
    <name type="scientific">Tanacetum cinerariifolium</name>
    <name type="common">Dalmatian daisy</name>
    <name type="synonym">Chrysanthemum cinerariifolium</name>
    <dbReference type="NCBI Taxonomy" id="118510"/>
    <lineage>
        <taxon>Eukaryota</taxon>
        <taxon>Viridiplantae</taxon>
        <taxon>Streptophyta</taxon>
        <taxon>Embryophyta</taxon>
        <taxon>Tracheophyta</taxon>
        <taxon>Spermatophyta</taxon>
        <taxon>Magnoliopsida</taxon>
        <taxon>eudicotyledons</taxon>
        <taxon>Gunneridae</taxon>
        <taxon>Pentapetalae</taxon>
        <taxon>asterids</taxon>
        <taxon>campanulids</taxon>
        <taxon>Asterales</taxon>
        <taxon>Asteraceae</taxon>
        <taxon>Asteroideae</taxon>
        <taxon>Anthemideae</taxon>
        <taxon>Anthemidinae</taxon>
        <taxon>Tanacetum</taxon>
    </lineage>
</organism>
<evidence type="ECO:0000313" key="6">
    <source>
        <dbReference type="EMBL" id="GFD20441.1"/>
    </source>
</evidence>
<dbReference type="Gene3D" id="3.40.50.1220">
    <property type="entry name" value="TPP-binding domain"/>
    <property type="match status" value="1"/>
</dbReference>
<evidence type="ECO:0000256" key="3">
    <source>
        <dbReference type="ARBA" id="ARBA00022723"/>
    </source>
</evidence>
<dbReference type="GO" id="GO:0005829">
    <property type="term" value="C:cytosol"/>
    <property type="evidence" value="ECO:0007669"/>
    <property type="project" value="TreeGrafter"/>
</dbReference>
<sequence length="70" mass="7509">MSLEAAVEAAEEFLNKAVKPVIVGGPKLPKGLVPECHPHFIGTYWGIVSTTFYAEILESADAYVVAGPMF</sequence>
<accession>A0A699UF99</accession>
<keyword evidence="4" id="KW-0460">Magnesium</keyword>
<comment type="caution">
    <text evidence="6">The sequence shown here is derived from an EMBL/GenBank/DDBJ whole genome shotgun (WGS) entry which is preliminary data.</text>
</comment>
<dbReference type="PANTHER" id="PTHR43452">
    <property type="entry name" value="PYRUVATE DECARBOXYLASE"/>
    <property type="match status" value="1"/>
</dbReference>
<comment type="cofactor">
    <cofactor evidence="1">
        <name>thiamine diphosphate</name>
        <dbReference type="ChEBI" id="CHEBI:58937"/>
    </cofactor>
</comment>
<feature type="non-terminal residue" evidence="6">
    <location>
        <position position="70"/>
    </location>
</feature>
<name>A0A699UF99_TANCI</name>
<dbReference type="EMBL" id="BKCJ011322178">
    <property type="protein sequence ID" value="GFD20441.1"/>
    <property type="molecule type" value="Genomic_DNA"/>
</dbReference>
<evidence type="ECO:0000256" key="5">
    <source>
        <dbReference type="ARBA" id="ARBA00023052"/>
    </source>
</evidence>
<keyword evidence="6" id="KW-0670">Pyruvate</keyword>
<evidence type="ECO:0000256" key="2">
    <source>
        <dbReference type="ARBA" id="ARBA00007812"/>
    </source>
</evidence>
<protein>
    <submittedName>
        <fullName evidence="6">Pyruvate decarboxylase 2</fullName>
    </submittedName>
</protein>
<dbReference type="GO" id="GO:0004737">
    <property type="term" value="F:pyruvate decarboxylase activity"/>
    <property type="evidence" value="ECO:0007669"/>
    <property type="project" value="TreeGrafter"/>
</dbReference>
<proteinExistence type="inferred from homology"/>
<comment type="similarity">
    <text evidence="2">Belongs to the TPP enzyme family.</text>
</comment>
<gene>
    <name evidence="6" type="ORF">Tci_892410</name>
</gene>
<keyword evidence="3" id="KW-0479">Metal-binding</keyword>
<dbReference type="SUPFAM" id="SSF52467">
    <property type="entry name" value="DHS-like NAD/FAD-binding domain"/>
    <property type="match status" value="1"/>
</dbReference>
<dbReference type="PANTHER" id="PTHR43452:SF6">
    <property type="entry name" value="PYRUVATE DECARBOXYLASE 2"/>
    <property type="match status" value="1"/>
</dbReference>
<dbReference type="GO" id="GO:0000949">
    <property type="term" value="P:aromatic amino acid family catabolic process to alcohol via Ehrlich pathway"/>
    <property type="evidence" value="ECO:0007669"/>
    <property type="project" value="TreeGrafter"/>
</dbReference>
<evidence type="ECO:0000256" key="4">
    <source>
        <dbReference type="ARBA" id="ARBA00022842"/>
    </source>
</evidence>
<dbReference type="GO" id="GO:0046872">
    <property type="term" value="F:metal ion binding"/>
    <property type="evidence" value="ECO:0007669"/>
    <property type="project" value="UniProtKB-KW"/>
</dbReference>
<dbReference type="InterPro" id="IPR029035">
    <property type="entry name" value="DHS-like_NAD/FAD-binding_dom"/>
</dbReference>
<dbReference type="InterPro" id="IPR012110">
    <property type="entry name" value="PDC/IPDC-like"/>
</dbReference>
<reference evidence="6" key="1">
    <citation type="journal article" date="2019" name="Sci. Rep.">
        <title>Draft genome of Tanacetum cinerariifolium, the natural source of mosquito coil.</title>
        <authorList>
            <person name="Yamashiro T."/>
            <person name="Shiraishi A."/>
            <person name="Satake H."/>
            <person name="Nakayama K."/>
        </authorList>
    </citation>
    <scope>NUCLEOTIDE SEQUENCE</scope>
</reference>